<dbReference type="RefSeq" id="WP_087358429.1">
    <property type="nucleotide sequence ID" value="NZ_NFLJ01000023.1"/>
</dbReference>
<evidence type="ECO:0000313" key="2">
    <source>
        <dbReference type="Proteomes" id="UP000195305"/>
    </source>
</evidence>
<proteinExistence type="predicted"/>
<protein>
    <submittedName>
        <fullName evidence="1">Uncharacterized protein</fullName>
    </submittedName>
</protein>
<organism evidence="1 2">
    <name type="scientific">Massilimicrobiota timonensis</name>
    <dbReference type="NCBI Taxonomy" id="1776392"/>
    <lineage>
        <taxon>Bacteria</taxon>
        <taxon>Bacillati</taxon>
        <taxon>Bacillota</taxon>
        <taxon>Erysipelotrichia</taxon>
        <taxon>Erysipelotrichales</taxon>
        <taxon>Erysipelotrichaceae</taxon>
        <taxon>Massilimicrobiota</taxon>
    </lineage>
</organism>
<gene>
    <name evidence="1" type="ORF">B5E75_08695</name>
</gene>
<sequence length="714" mass="85945">MENVDNQTSLRQAIDLFDIEPLLKLNIDVDEIVVHPQHIEEDIQKTINYMNEALENQNINYYDDPSHMKEFFENIIRLFYLRNELSPYLVCLNDKEYKELFKQGQCFCTTSEAFKKFLEDHHFNHDLDDEHDIFIKKQVELNRILKEDEKQLFHLLKAIVFAHFPHDMKMEGKMTFQDYLDKIGLKSIAHLQEMFDEMVTYKPHLEMKYYSLTKVKDAGGSSGNHIFKKDLEFFDAVKPYITNCPDYTSKRATDRSAKYLVFQPYGHLSAKQVYQYFYQIYRWIFMLLYVKIDLQLRYKQAFQSIDLPENMVEEMATGFGYDLYLIYASRHWKNESKKIVEKFNHSLSGYIYASIVNRVNFSSTKESHDCQENDGFQKDEDGIYRSANKKPHEHTQEELSMTQIDTDIQFHNEKTYNNDTNYTLSQGIHDDVEEFCNLKGICSDYAIVLTREWTSFRKKHSSLEDYRHLDQMELTEKMMQNFENHYLRTFSYMNMSILKIQNVKYAQALISFLDFYVFTLMRDFYEELNDFHHEYLHVQDQKQKEKEIIRILKGQLWHMGYLFYRIDIVMIGETSQKMNQNESEGQIFKKGFENYICQNKKLNKDEMIRKILTDTFHLLKYYYIPALESPYLDYVFDEQQKSQIKDYVNLLEYYWAEFSKHKAIYKVAFGHSNAPNNIKYFLYHTYHPENVYKDMLMSNQWIELIQNIEREVAE</sequence>
<keyword evidence="2" id="KW-1185">Reference proteome</keyword>
<dbReference type="Proteomes" id="UP000195305">
    <property type="component" value="Unassembled WGS sequence"/>
</dbReference>
<reference evidence="1 2" key="1">
    <citation type="journal article" date="2018" name="BMC Genomics">
        <title>Whole genome sequencing and function prediction of 133 gut anaerobes isolated from chicken caecum in pure cultures.</title>
        <authorList>
            <person name="Medvecky M."/>
            <person name="Cejkova D."/>
            <person name="Polansky O."/>
            <person name="Karasova D."/>
            <person name="Kubasova T."/>
            <person name="Cizek A."/>
            <person name="Rychlik I."/>
        </authorList>
    </citation>
    <scope>NUCLEOTIDE SEQUENCE [LARGE SCALE GENOMIC DNA]</scope>
    <source>
        <strain evidence="1 2">An13</strain>
    </source>
</reference>
<evidence type="ECO:0000313" key="1">
    <source>
        <dbReference type="EMBL" id="OUQ33887.1"/>
    </source>
</evidence>
<dbReference type="EMBL" id="NFLJ01000023">
    <property type="protein sequence ID" value="OUQ33887.1"/>
    <property type="molecule type" value="Genomic_DNA"/>
</dbReference>
<name>A0A1Y4SVG3_9FIRM</name>
<dbReference type="AlphaFoldDB" id="A0A1Y4SVG3"/>
<comment type="caution">
    <text evidence="1">The sequence shown here is derived from an EMBL/GenBank/DDBJ whole genome shotgun (WGS) entry which is preliminary data.</text>
</comment>
<accession>A0A1Y4SVG3</accession>